<dbReference type="CDD" id="cd10548">
    <property type="entry name" value="cupin_CDO"/>
    <property type="match status" value="1"/>
</dbReference>
<dbReference type="GO" id="GO:0016702">
    <property type="term" value="F:oxidoreductase activity, acting on single donors with incorporation of molecular oxygen, incorporation of two atoms of oxygen"/>
    <property type="evidence" value="ECO:0007669"/>
    <property type="project" value="InterPro"/>
</dbReference>
<dbReference type="Gene3D" id="2.60.120.10">
    <property type="entry name" value="Jelly Rolls"/>
    <property type="match status" value="1"/>
</dbReference>
<dbReference type="SUPFAM" id="SSF51182">
    <property type="entry name" value="RmlC-like cupins"/>
    <property type="match status" value="1"/>
</dbReference>
<keyword evidence="4" id="KW-1185">Reference proteome</keyword>
<dbReference type="AlphaFoldDB" id="A0A263D5Z9"/>
<name>A0A263D5Z9_9PSEU</name>
<dbReference type="Pfam" id="PF05995">
    <property type="entry name" value="CDO_I"/>
    <property type="match status" value="1"/>
</dbReference>
<dbReference type="GO" id="GO:0005506">
    <property type="term" value="F:iron ion binding"/>
    <property type="evidence" value="ECO:0007669"/>
    <property type="project" value="InterPro"/>
</dbReference>
<keyword evidence="2" id="KW-0408">Iron</keyword>
<dbReference type="InterPro" id="IPR014710">
    <property type="entry name" value="RmlC-like_jellyroll"/>
</dbReference>
<feature type="binding site" evidence="2">
    <location>
        <position position="136"/>
    </location>
    <ligand>
        <name>Fe cation</name>
        <dbReference type="ChEBI" id="CHEBI:24875"/>
        <note>catalytic</note>
    </ligand>
</feature>
<dbReference type="OrthoDB" id="4217976at2"/>
<gene>
    <name evidence="3" type="ORF">CFN78_06480</name>
</gene>
<evidence type="ECO:0000313" key="4">
    <source>
        <dbReference type="Proteomes" id="UP000242444"/>
    </source>
</evidence>
<organism evidence="3 4">
    <name type="scientific">Amycolatopsis antarctica</name>
    <dbReference type="NCBI Taxonomy" id="1854586"/>
    <lineage>
        <taxon>Bacteria</taxon>
        <taxon>Bacillati</taxon>
        <taxon>Actinomycetota</taxon>
        <taxon>Actinomycetes</taxon>
        <taxon>Pseudonocardiales</taxon>
        <taxon>Pseudonocardiaceae</taxon>
        <taxon>Amycolatopsis</taxon>
    </lineage>
</organism>
<protein>
    <submittedName>
        <fullName evidence="3">Cysteine dioxygenase</fullName>
    </submittedName>
</protein>
<evidence type="ECO:0000313" key="3">
    <source>
        <dbReference type="EMBL" id="OZM73934.1"/>
    </source>
</evidence>
<keyword evidence="3" id="KW-0223">Dioxygenase</keyword>
<keyword evidence="3" id="KW-0560">Oxidoreductase</keyword>
<reference evidence="3 4" key="1">
    <citation type="submission" date="2017-07" db="EMBL/GenBank/DDBJ databases">
        <title>Amycolatopsis antarcticus sp. nov., isolated from the surface of an Antarcticus brown macroalga.</title>
        <authorList>
            <person name="Wang J."/>
            <person name="Leiva S."/>
            <person name="Huang J."/>
            <person name="Huang Y."/>
        </authorList>
    </citation>
    <scope>NUCLEOTIDE SEQUENCE [LARGE SCALE GENOMIC DNA]</scope>
    <source>
        <strain evidence="3 4">AU-G6</strain>
    </source>
</reference>
<feature type="binding site" evidence="2">
    <location>
        <position position="90"/>
    </location>
    <ligand>
        <name>Fe cation</name>
        <dbReference type="ChEBI" id="CHEBI:24875"/>
        <note>catalytic</note>
    </ligand>
</feature>
<dbReference type="EMBL" id="NKYE01000003">
    <property type="protein sequence ID" value="OZM73934.1"/>
    <property type="molecule type" value="Genomic_DNA"/>
</dbReference>
<evidence type="ECO:0000256" key="1">
    <source>
        <dbReference type="ARBA" id="ARBA00006622"/>
    </source>
</evidence>
<dbReference type="InterPro" id="IPR010300">
    <property type="entry name" value="CDO_1"/>
</dbReference>
<dbReference type="Proteomes" id="UP000242444">
    <property type="component" value="Unassembled WGS sequence"/>
</dbReference>
<dbReference type="InterPro" id="IPR011051">
    <property type="entry name" value="RmlC_Cupin_sf"/>
</dbReference>
<sequence>MTQSLIRPDLEIHPRLAAQPLGSLLHPERSLWTAGELATLTSTVARDLAPELREVLRFDPDHRWWARLALTGGVELWLLSWLPGQHTEPHDHGGASGSFTVLQGDLAEEYRYPGGPIRARNHTAGRTLGFGAGRAHQVTGAGTGPAASVHAYSPPLVTTREYTSLHEVPAEIPALPGLDSGATG</sequence>
<comment type="caution">
    <text evidence="3">The sequence shown here is derived from an EMBL/GenBank/DDBJ whole genome shotgun (WGS) entry which is preliminary data.</text>
</comment>
<accession>A0A263D5Z9</accession>
<evidence type="ECO:0000256" key="2">
    <source>
        <dbReference type="PIRSR" id="PIRSR610300-51"/>
    </source>
</evidence>
<proteinExistence type="inferred from homology"/>
<keyword evidence="2" id="KW-0479">Metal-binding</keyword>
<dbReference type="RefSeq" id="WP_094861691.1">
    <property type="nucleotide sequence ID" value="NZ_NKYE01000003.1"/>
</dbReference>
<dbReference type="InParanoid" id="A0A263D5Z9"/>
<feature type="binding site" evidence="2">
    <location>
        <position position="92"/>
    </location>
    <ligand>
        <name>Fe cation</name>
        <dbReference type="ChEBI" id="CHEBI:24875"/>
        <note>catalytic</note>
    </ligand>
</feature>
<comment type="similarity">
    <text evidence="1">Belongs to the cysteine dioxygenase family.</text>
</comment>